<dbReference type="EMBL" id="PKPP01013825">
    <property type="protein sequence ID" value="PWA40392.1"/>
    <property type="molecule type" value="Genomic_DNA"/>
</dbReference>
<accession>A0A2U1KUJ8</accession>
<protein>
    <submittedName>
        <fullName evidence="1">Reverse transcriptase domain-containing protein</fullName>
    </submittedName>
</protein>
<organism evidence="1 2">
    <name type="scientific">Artemisia annua</name>
    <name type="common">Sweet wormwood</name>
    <dbReference type="NCBI Taxonomy" id="35608"/>
    <lineage>
        <taxon>Eukaryota</taxon>
        <taxon>Viridiplantae</taxon>
        <taxon>Streptophyta</taxon>
        <taxon>Embryophyta</taxon>
        <taxon>Tracheophyta</taxon>
        <taxon>Spermatophyta</taxon>
        <taxon>Magnoliopsida</taxon>
        <taxon>eudicotyledons</taxon>
        <taxon>Gunneridae</taxon>
        <taxon>Pentapetalae</taxon>
        <taxon>asterids</taxon>
        <taxon>campanulids</taxon>
        <taxon>Asterales</taxon>
        <taxon>Asteraceae</taxon>
        <taxon>Asteroideae</taxon>
        <taxon>Anthemideae</taxon>
        <taxon>Artemisiinae</taxon>
        <taxon>Artemisia</taxon>
    </lineage>
</organism>
<dbReference type="Proteomes" id="UP000245207">
    <property type="component" value="Unassembled WGS sequence"/>
</dbReference>
<keyword evidence="1" id="KW-0695">RNA-directed DNA polymerase</keyword>
<gene>
    <name evidence="1" type="ORF">CTI12_AA560880</name>
</gene>
<name>A0A2U1KUJ8_ARTAN</name>
<proteinExistence type="predicted"/>
<dbReference type="GO" id="GO:0003964">
    <property type="term" value="F:RNA-directed DNA polymerase activity"/>
    <property type="evidence" value="ECO:0007669"/>
    <property type="project" value="UniProtKB-KW"/>
</dbReference>
<dbReference type="AlphaFoldDB" id="A0A2U1KUJ8"/>
<keyword evidence="1" id="KW-0548">Nucleotidyltransferase</keyword>
<sequence length="200" mass="22159">MKLREGLFSVDIRRPPLGAKLLEGAVSRDVDFISGLTMRRAANVVDLMSLLPQLHDPQSELLLLRSFIALGSAASTKSKEEINEWRANEDFISYIGHKCADLEAKIQRRALLIQESESFGPFHNVAPDAAECMGETQQREQDMLAALLGILDLAREGRTEKERHVGLMDLKGDENLVTLCNCRRKGLVVCGCGANLVNEQ</sequence>
<comment type="caution">
    <text evidence="1">The sequence shown here is derived from an EMBL/GenBank/DDBJ whole genome shotgun (WGS) entry which is preliminary data.</text>
</comment>
<reference evidence="1 2" key="1">
    <citation type="journal article" date="2018" name="Mol. Plant">
        <title>The genome of Artemisia annua provides insight into the evolution of Asteraceae family and artemisinin biosynthesis.</title>
        <authorList>
            <person name="Shen Q."/>
            <person name="Zhang L."/>
            <person name="Liao Z."/>
            <person name="Wang S."/>
            <person name="Yan T."/>
            <person name="Shi P."/>
            <person name="Liu M."/>
            <person name="Fu X."/>
            <person name="Pan Q."/>
            <person name="Wang Y."/>
            <person name="Lv Z."/>
            <person name="Lu X."/>
            <person name="Zhang F."/>
            <person name="Jiang W."/>
            <person name="Ma Y."/>
            <person name="Chen M."/>
            <person name="Hao X."/>
            <person name="Li L."/>
            <person name="Tang Y."/>
            <person name="Lv G."/>
            <person name="Zhou Y."/>
            <person name="Sun X."/>
            <person name="Brodelius P.E."/>
            <person name="Rose J.K.C."/>
            <person name="Tang K."/>
        </authorList>
    </citation>
    <scope>NUCLEOTIDE SEQUENCE [LARGE SCALE GENOMIC DNA]</scope>
    <source>
        <strain evidence="2">cv. Huhao1</strain>
        <tissue evidence="1">Leaf</tissue>
    </source>
</reference>
<keyword evidence="1" id="KW-0808">Transferase</keyword>
<dbReference type="OrthoDB" id="444344at2759"/>
<evidence type="ECO:0000313" key="1">
    <source>
        <dbReference type="EMBL" id="PWA40392.1"/>
    </source>
</evidence>
<keyword evidence="2" id="KW-1185">Reference proteome</keyword>
<evidence type="ECO:0000313" key="2">
    <source>
        <dbReference type="Proteomes" id="UP000245207"/>
    </source>
</evidence>